<dbReference type="AlphaFoldDB" id="A0A380TWW8"/>
<evidence type="ECO:0000256" key="1">
    <source>
        <dbReference type="ARBA" id="ARBA00004496"/>
    </source>
</evidence>
<dbReference type="GO" id="GO:0043565">
    <property type="term" value="F:sequence-specific DNA binding"/>
    <property type="evidence" value="ECO:0007669"/>
    <property type="project" value="UniProtKB-UniRule"/>
</dbReference>
<comment type="function">
    <text evidence="8">This protein is an aporepressor. When complexed with L-tryptophan it binds the operator region of the trp operon and prevents the initiation of transcription.</text>
</comment>
<evidence type="ECO:0000256" key="4">
    <source>
        <dbReference type="ARBA" id="ARBA00022491"/>
    </source>
</evidence>
<evidence type="ECO:0000256" key="6">
    <source>
        <dbReference type="ARBA" id="ARBA00023125"/>
    </source>
</evidence>
<evidence type="ECO:0000313" key="9">
    <source>
        <dbReference type="EMBL" id="SUT92541.1"/>
    </source>
</evidence>
<gene>
    <name evidence="8 9" type="primary">trpR</name>
    <name evidence="9" type="ORF">NCTC4191_00857</name>
</gene>
<evidence type="ECO:0000256" key="2">
    <source>
        <dbReference type="ARBA" id="ARBA00007027"/>
    </source>
</evidence>
<dbReference type="Proteomes" id="UP000254253">
    <property type="component" value="Unassembled WGS sequence"/>
</dbReference>
<keyword evidence="6 8" id="KW-0238">DNA-binding</keyword>
<evidence type="ECO:0000256" key="5">
    <source>
        <dbReference type="ARBA" id="ARBA00023015"/>
    </source>
</evidence>
<keyword evidence="7 8" id="KW-0804">Transcription</keyword>
<comment type="subunit">
    <text evidence="8">Homodimer.</text>
</comment>
<protein>
    <recommendedName>
        <fullName evidence="8">Trp operon repressor homolog</fullName>
    </recommendedName>
</protein>
<proteinExistence type="inferred from homology"/>
<comment type="subcellular location">
    <subcellularLocation>
        <location evidence="1 8">Cytoplasm</location>
    </subcellularLocation>
</comment>
<dbReference type="Gene3D" id="1.10.1270.10">
    <property type="entry name" value="TrpR-like"/>
    <property type="match status" value="1"/>
</dbReference>
<name>A0A380TWW8_ACTLI</name>
<dbReference type="PANTHER" id="PTHR38025:SF1">
    <property type="entry name" value="TRP OPERON REPRESSOR"/>
    <property type="match status" value="1"/>
</dbReference>
<dbReference type="RefSeq" id="WP_115586998.1">
    <property type="nucleotide sequence ID" value="NZ_LR134169.1"/>
</dbReference>
<dbReference type="PANTHER" id="PTHR38025">
    <property type="entry name" value="TRP OPERON REPRESSOR"/>
    <property type="match status" value="1"/>
</dbReference>
<keyword evidence="5 8" id="KW-0805">Transcription regulation</keyword>
<dbReference type="InterPro" id="IPR038116">
    <property type="entry name" value="TrpR-like_sf"/>
</dbReference>
<keyword evidence="4 8" id="KW-0678">Repressor</keyword>
<dbReference type="NCBIfam" id="TIGR01321">
    <property type="entry name" value="TrpR"/>
    <property type="match status" value="1"/>
</dbReference>
<dbReference type="InterPro" id="IPR010921">
    <property type="entry name" value="Trp_repressor/repl_initiator"/>
</dbReference>
<dbReference type="GO" id="GO:0045892">
    <property type="term" value="P:negative regulation of DNA-templated transcription"/>
    <property type="evidence" value="ECO:0007669"/>
    <property type="project" value="UniProtKB-UniRule"/>
</dbReference>
<accession>A0A380TWW8</accession>
<evidence type="ECO:0000256" key="3">
    <source>
        <dbReference type="ARBA" id="ARBA00022490"/>
    </source>
</evidence>
<organism evidence="9 10">
    <name type="scientific">Actinobacillus lignieresii</name>
    <dbReference type="NCBI Taxonomy" id="720"/>
    <lineage>
        <taxon>Bacteria</taxon>
        <taxon>Pseudomonadati</taxon>
        <taxon>Pseudomonadota</taxon>
        <taxon>Gammaproteobacteria</taxon>
        <taxon>Pasteurellales</taxon>
        <taxon>Pasteurellaceae</taxon>
        <taxon>Actinobacillus</taxon>
    </lineage>
</organism>
<dbReference type="InterPro" id="IPR000831">
    <property type="entry name" value="Trp_repress"/>
</dbReference>
<sequence length="102" mass="11767">MKILYSQRDPQEWQQFMVLIQQAVAEDKLEQFFSSFLTADERNSLGLRVQIVGNLLKGEVPQREIQQNLNTSAATITRASNMLKTLEPQFIEWLNEKLNGKA</sequence>
<reference evidence="9 10" key="1">
    <citation type="submission" date="2018-06" db="EMBL/GenBank/DDBJ databases">
        <authorList>
            <consortium name="Pathogen Informatics"/>
            <person name="Doyle S."/>
        </authorList>
    </citation>
    <scope>NUCLEOTIDE SEQUENCE [LARGE SCALE GENOMIC DNA]</scope>
    <source>
        <strain evidence="9 10">NCTC4191</strain>
    </source>
</reference>
<dbReference type="GO" id="GO:0003700">
    <property type="term" value="F:DNA-binding transcription factor activity"/>
    <property type="evidence" value="ECO:0007669"/>
    <property type="project" value="UniProtKB-UniRule"/>
</dbReference>
<feature type="DNA-binding region" evidence="8">
    <location>
        <begin position="62"/>
        <end position="85"/>
    </location>
</feature>
<evidence type="ECO:0000256" key="7">
    <source>
        <dbReference type="ARBA" id="ARBA00023163"/>
    </source>
</evidence>
<dbReference type="GO" id="GO:0005737">
    <property type="term" value="C:cytoplasm"/>
    <property type="evidence" value="ECO:0007669"/>
    <property type="project" value="UniProtKB-SubCell"/>
</dbReference>
<evidence type="ECO:0000256" key="8">
    <source>
        <dbReference type="HAMAP-Rule" id="MF_00475"/>
    </source>
</evidence>
<evidence type="ECO:0000313" key="10">
    <source>
        <dbReference type="Proteomes" id="UP000254253"/>
    </source>
</evidence>
<dbReference type="PIRSF" id="PIRSF003196">
    <property type="entry name" value="Trp_repressor"/>
    <property type="match status" value="1"/>
</dbReference>
<keyword evidence="10" id="KW-1185">Reference proteome</keyword>
<dbReference type="Pfam" id="PF01371">
    <property type="entry name" value="Trp_repressor"/>
    <property type="match status" value="1"/>
</dbReference>
<comment type="similarity">
    <text evidence="2 8">Belongs to the TrpR family.</text>
</comment>
<dbReference type="EMBL" id="UFRN01000002">
    <property type="protein sequence ID" value="SUT92541.1"/>
    <property type="molecule type" value="Genomic_DNA"/>
</dbReference>
<dbReference type="SUPFAM" id="SSF48295">
    <property type="entry name" value="TrpR-like"/>
    <property type="match status" value="1"/>
</dbReference>
<dbReference type="HAMAP" id="MF_00475">
    <property type="entry name" value="Trp_repressor"/>
    <property type="match status" value="1"/>
</dbReference>
<keyword evidence="3 8" id="KW-0963">Cytoplasm</keyword>
<dbReference type="InterPro" id="IPR013335">
    <property type="entry name" value="Trp_repress_bac"/>
</dbReference>